<dbReference type="EMBL" id="CBTK010000281">
    <property type="protein sequence ID" value="CDH46907.1"/>
    <property type="molecule type" value="Genomic_DNA"/>
</dbReference>
<evidence type="ECO:0000313" key="2">
    <source>
        <dbReference type="EMBL" id="CDH46907.1"/>
    </source>
</evidence>
<organism evidence="2 3">
    <name type="scientific">Candidatus Contendobacter odensis Run_B_J11</name>
    <dbReference type="NCBI Taxonomy" id="1400861"/>
    <lineage>
        <taxon>Bacteria</taxon>
        <taxon>Pseudomonadati</taxon>
        <taxon>Pseudomonadota</taxon>
        <taxon>Gammaproteobacteria</taxon>
        <taxon>Candidatus Competibacteraceae</taxon>
        <taxon>Candidatus Contendibacter</taxon>
    </lineage>
</organism>
<comment type="caution">
    <text evidence="2">The sequence shown here is derived from an EMBL/GenBank/DDBJ whole genome shotgun (WGS) entry which is preliminary data.</text>
</comment>
<keyword evidence="3" id="KW-1185">Reference proteome</keyword>
<name>A0A7U7J5X1_9GAMM</name>
<evidence type="ECO:0000256" key="1">
    <source>
        <dbReference type="SAM" id="MobiDB-lite"/>
    </source>
</evidence>
<accession>A0A7U7J5X1</accession>
<reference evidence="2 3" key="1">
    <citation type="journal article" date="2014" name="ISME J.">
        <title>Candidatus Competibacter-lineage genomes retrieved from metagenomes reveal functional metabolic diversity.</title>
        <authorList>
            <person name="McIlroy S.J."/>
            <person name="Albertsen M."/>
            <person name="Andresen E.K."/>
            <person name="Saunders A.M."/>
            <person name="Kristiansen R."/>
            <person name="Stokholm-Bjerregaard M."/>
            <person name="Nielsen K.L."/>
            <person name="Nielsen P.H."/>
        </authorList>
    </citation>
    <scope>NUCLEOTIDE SEQUENCE [LARGE SCALE GENOMIC DNA]</scope>
    <source>
        <strain evidence="2 3">Run_B_J11</strain>
    </source>
</reference>
<feature type="region of interest" description="Disordered" evidence="1">
    <location>
        <begin position="1"/>
        <end position="23"/>
    </location>
</feature>
<dbReference type="Proteomes" id="UP000019184">
    <property type="component" value="Unassembled WGS sequence"/>
</dbReference>
<protein>
    <submittedName>
        <fullName evidence="2">Uncharacterized protein</fullName>
    </submittedName>
</protein>
<proteinExistence type="predicted"/>
<evidence type="ECO:0000313" key="3">
    <source>
        <dbReference type="Proteomes" id="UP000019184"/>
    </source>
</evidence>
<gene>
    <name evidence="2" type="ORF">BN874_640025</name>
</gene>
<dbReference type="AlphaFoldDB" id="A0A7U7J5X1"/>
<feature type="compositionally biased region" description="Polar residues" evidence="1">
    <location>
        <begin position="7"/>
        <end position="23"/>
    </location>
</feature>
<sequence>MELNVAPASSPSTHHGQEARATSTTSLGIAVFLPDVGHVDGSDMADSPCHPLAGLRTVRSFLRKT</sequence>